<keyword evidence="8" id="KW-1133">Transmembrane helix</keyword>
<dbReference type="KEGG" id="mana:MAMMFC1_03373"/>
<dbReference type="InterPro" id="IPR005467">
    <property type="entry name" value="His_kinase_dom"/>
</dbReference>
<feature type="transmembrane region" description="Helical" evidence="8">
    <location>
        <begin position="6"/>
        <end position="29"/>
    </location>
</feature>
<evidence type="ECO:0000256" key="8">
    <source>
        <dbReference type="SAM" id="Phobius"/>
    </source>
</evidence>
<name>A0A348ANN0_9FIRM</name>
<dbReference type="GO" id="GO:0030295">
    <property type="term" value="F:protein kinase activator activity"/>
    <property type="evidence" value="ECO:0007669"/>
    <property type="project" value="TreeGrafter"/>
</dbReference>
<dbReference type="GO" id="GO:0016020">
    <property type="term" value="C:membrane"/>
    <property type="evidence" value="ECO:0007669"/>
    <property type="project" value="UniProtKB-SubCell"/>
</dbReference>
<dbReference type="PROSITE" id="PS50109">
    <property type="entry name" value="HIS_KIN"/>
    <property type="match status" value="1"/>
</dbReference>
<comment type="subcellular location">
    <subcellularLocation>
        <location evidence="2">Membrane</location>
    </subcellularLocation>
</comment>
<dbReference type="PANTHER" id="PTHR42878">
    <property type="entry name" value="TWO-COMPONENT HISTIDINE KINASE"/>
    <property type="match status" value="1"/>
</dbReference>
<dbReference type="SUPFAM" id="SSF55874">
    <property type="entry name" value="ATPase domain of HSP90 chaperone/DNA topoisomerase II/histidine kinase"/>
    <property type="match status" value="1"/>
</dbReference>
<keyword evidence="8" id="KW-0812">Transmembrane</keyword>
<dbReference type="EMBL" id="AP018449">
    <property type="protein sequence ID" value="BBB92678.1"/>
    <property type="molecule type" value="Genomic_DNA"/>
</dbReference>
<dbReference type="InterPro" id="IPR004358">
    <property type="entry name" value="Sig_transdc_His_kin-like_C"/>
</dbReference>
<dbReference type="PANTHER" id="PTHR42878:SF15">
    <property type="entry name" value="BACTERIOPHYTOCHROME"/>
    <property type="match status" value="1"/>
</dbReference>
<dbReference type="PRINTS" id="PR00344">
    <property type="entry name" value="BCTRLSENSOR"/>
</dbReference>
<dbReference type="InterPro" id="IPR050351">
    <property type="entry name" value="BphY/WalK/GraS-like"/>
</dbReference>
<feature type="transmembrane region" description="Helical" evidence="8">
    <location>
        <begin position="62"/>
        <end position="87"/>
    </location>
</feature>
<feature type="transmembrane region" description="Helical" evidence="8">
    <location>
        <begin position="147"/>
        <end position="171"/>
    </location>
</feature>
<gene>
    <name evidence="10" type="primary">cph1_6</name>
    <name evidence="10" type="ORF">MAMMFC1_03373</name>
</gene>
<evidence type="ECO:0000256" key="7">
    <source>
        <dbReference type="ARBA" id="ARBA00023012"/>
    </source>
</evidence>
<evidence type="ECO:0000259" key="9">
    <source>
        <dbReference type="PROSITE" id="PS50109"/>
    </source>
</evidence>
<dbReference type="SUPFAM" id="SSF47384">
    <property type="entry name" value="Homodimeric domain of signal transducing histidine kinase"/>
    <property type="match status" value="1"/>
</dbReference>
<evidence type="ECO:0000256" key="2">
    <source>
        <dbReference type="ARBA" id="ARBA00004370"/>
    </source>
</evidence>
<accession>A0A348ANN0</accession>
<feature type="transmembrane region" description="Helical" evidence="8">
    <location>
        <begin position="177"/>
        <end position="198"/>
    </location>
</feature>
<dbReference type="Gene3D" id="1.10.287.130">
    <property type="match status" value="1"/>
</dbReference>
<keyword evidence="11" id="KW-1185">Reference proteome</keyword>
<dbReference type="InterPro" id="IPR003661">
    <property type="entry name" value="HisK_dim/P_dom"/>
</dbReference>
<evidence type="ECO:0000256" key="3">
    <source>
        <dbReference type="ARBA" id="ARBA00012438"/>
    </source>
</evidence>
<dbReference type="Gene3D" id="3.30.565.10">
    <property type="entry name" value="Histidine kinase-like ATPase, C-terminal domain"/>
    <property type="match status" value="1"/>
</dbReference>
<feature type="domain" description="Histidine kinase" evidence="9">
    <location>
        <begin position="228"/>
        <end position="442"/>
    </location>
</feature>
<sequence length="461" mass="53144">MDYFQLSIFGAIVGTLSVILMYVYLYFLYRERFMGLWVISWILFFSRVIFFDLKFFDWEHSILGTVIFQTLYLTCLMIYIYALYIFINKPYKIYWLYGAALTVILSVTSSSIIQLPIAYKIAFPAWFSCIGLLYIAKTFINIKTRGVGKYITGGSFFLWCLLTFITPFFLFSNHFQLLSFIGGILRLFIASGTLMVYFEKTRADLITKEEHFESLQQVNRELNNFCHSVAHDLKGPLLSINQLAGFLIRDYADKLDSNGNKLTRYIQNKSAELIKITDYLLELARMSQKQMQMEAIQLEPLFREVYEELMRLQPERQVEFKLKQLPAIHGDLVMIKLLVRNILSNALKFTRDREPAIIEAAMEEAGNNYIISVKDNGAGFDMKDSARLFGIFERLHTNEEFEGHGVGLAICQKILQRHHGKAWLTGQVDKGATFSFSFPKDLSTQPAWSSLVVPDTVSSVS</sequence>
<dbReference type="GO" id="GO:0007234">
    <property type="term" value="P:osmosensory signaling via phosphorelay pathway"/>
    <property type="evidence" value="ECO:0007669"/>
    <property type="project" value="TreeGrafter"/>
</dbReference>
<feature type="transmembrane region" description="Helical" evidence="8">
    <location>
        <begin position="36"/>
        <end position="56"/>
    </location>
</feature>
<keyword evidence="7" id="KW-0902">Two-component regulatory system</keyword>
<evidence type="ECO:0000313" key="11">
    <source>
        <dbReference type="Proteomes" id="UP000276437"/>
    </source>
</evidence>
<dbReference type="Pfam" id="PF02518">
    <property type="entry name" value="HATPase_c"/>
    <property type="match status" value="1"/>
</dbReference>
<keyword evidence="6" id="KW-0418">Kinase</keyword>
<dbReference type="InterPro" id="IPR036097">
    <property type="entry name" value="HisK_dim/P_sf"/>
</dbReference>
<feature type="transmembrane region" description="Helical" evidence="8">
    <location>
        <begin position="94"/>
        <end position="115"/>
    </location>
</feature>
<protein>
    <recommendedName>
        <fullName evidence="3">histidine kinase</fullName>
        <ecNumber evidence="3">2.7.13.3</ecNumber>
    </recommendedName>
</protein>
<feature type="transmembrane region" description="Helical" evidence="8">
    <location>
        <begin position="121"/>
        <end position="140"/>
    </location>
</feature>
<dbReference type="AlphaFoldDB" id="A0A348ANN0"/>
<dbReference type="Proteomes" id="UP000276437">
    <property type="component" value="Chromosome"/>
</dbReference>
<dbReference type="FunFam" id="3.30.565.10:FF:000006">
    <property type="entry name" value="Sensor histidine kinase WalK"/>
    <property type="match status" value="1"/>
</dbReference>
<evidence type="ECO:0000256" key="1">
    <source>
        <dbReference type="ARBA" id="ARBA00000085"/>
    </source>
</evidence>
<keyword evidence="8" id="KW-0472">Membrane</keyword>
<dbReference type="SMART" id="SM00387">
    <property type="entry name" value="HATPase_c"/>
    <property type="match status" value="1"/>
</dbReference>
<evidence type="ECO:0000256" key="4">
    <source>
        <dbReference type="ARBA" id="ARBA00022553"/>
    </source>
</evidence>
<dbReference type="GO" id="GO:0000155">
    <property type="term" value="F:phosphorelay sensor kinase activity"/>
    <property type="evidence" value="ECO:0007669"/>
    <property type="project" value="InterPro"/>
</dbReference>
<reference evidence="10 11" key="1">
    <citation type="journal article" date="2018" name="Int. J. Syst. Evol. Microbiol.">
        <title>Methylomusa anaerophila gen. nov., sp. nov., an anaerobic methanol-utilizing bacterium isolated from a microbial fuel cell.</title>
        <authorList>
            <person name="Amano N."/>
            <person name="Yamamuro A."/>
            <person name="Miyahara M."/>
            <person name="Kouzuma A."/>
            <person name="Abe T."/>
            <person name="Watanabe K."/>
        </authorList>
    </citation>
    <scope>NUCLEOTIDE SEQUENCE [LARGE SCALE GENOMIC DNA]</scope>
    <source>
        <strain evidence="10 11">MMFC1</strain>
    </source>
</reference>
<dbReference type="EC" id="2.7.13.3" evidence="3"/>
<dbReference type="InterPro" id="IPR003594">
    <property type="entry name" value="HATPase_dom"/>
</dbReference>
<dbReference type="SMART" id="SM00388">
    <property type="entry name" value="HisKA"/>
    <property type="match status" value="1"/>
</dbReference>
<evidence type="ECO:0000313" key="10">
    <source>
        <dbReference type="EMBL" id="BBB92678.1"/>
    </source>
</evidence>
<keyword evidence="5 10" id="KW-0808">Transferase</keyword>
<dbReference type="GO" id="GO:0000156">
    <property type="term" value="F:phosphorelay response regulator activity"/>
    <property type="evidence" value="ECO:0007669"/>
    <property type="project" value="TreeGrafter"/>
</dbReference>
<evidence type="ECO:0000256" key="6">
    <source>
        <dbReference type="ARBA" id="ARBA00022777"/>
    </source>
</evidence>
<dbReference type="InterPro" id="IPR036890">
    <property type="entry name" value="HATPase_C_sf"/>
</dbReference>
<evidence type="ECO:0000256" key="5">
    <source>
        <dbReference type="ARBA" id="ARBA00022679"/>
    </source>
</evidence>
<keyword evidence="4" id="KW-0597">Phosphoprotein</keyword>
<comment type="catalytic activity">
    <reaction evidence="1">
        <text>ATP + protein L-histidine = ADP + protein N-phospho-L-histidine.</text>
        <dbReference type="EC" id="2.7.13.3"/>
    </reaction>
</comment>
<proteinExistence type="predicted"/>
<organism evidence="10 11">
    <name type="scientific">Methylomusa anaerophila</name>
    <dbReference type="NCBI Taxonomy" id="1930071"/>
    <lineage>
        <taxon>Bacteria</taxon>
        <taxon>Bacillati</taxon>
        <taxon>Bacillota</taxon>
        <taxon>Negativicutes</taxon>
        <taxon>Selenomonadales</taxon>
        <taxon>Sporomusaceae</taxon>
        <taxon>Methylomusa</taxon>
    </lineage>
</organism>
<dbReference type="CDD" id="cd00082">
    <property type="entry name" value="HisKA"/>
    <property type="match status" value="1"/>
</dbReference>